<reference evidence="2 3" key="1">
    <citation type="submission" date="2019-02" db="EMBL/GenBank/DDBJ databases">
        <title>Genome sequencing of the rare red list fungi Antrodiella citrinella (Flaviporus citrinellus).</title>
        <authorList>
            <person name="Buettner E."/>
            <person name="Kellner H."/>
        </authorList>
    </citation>
    <scope>NUCLEOTIDE SEQUENCE [LARGE SCALE GENOMIC DNA]</scope>
    <source>
        <strain evidence="2 3">DSM 108506</strain>
    </source>
</reference>
<evidence type="ECO:0000256" key="1">
    <source>
        <dbReference type="SAM" id="MobiDB-lite"/>
    </source>
</evidence>
<evidence type="ECO:0000313" key="3">
    <source>
        <dbReference type="Proteomes" id="UP000308730"/>
    </source>
</evidence>
<organism evidence="2 3">
    <name type="scientific">Antrodiella citrinella</name>
    <dbReference type="NCBI Taxonomy" id="2447956"/>
    <lineage>
        <taxon>Eukaryota</taxon>
        <taxon>Fungi</taxon>
        <taxon>Dikarya</taxon>
        <taxon>Basidiomycota</taxon>
        <taxon>Agaricomycotina</taxon>
        <taxon>Agaricomycetes</taxon>
        <taxon>Polyporales</taxon>
        <taxon>Steccherinaceae</taxon>
        <taxon>Antrodiella</taxon>
    </lineage>
</organism>
<keyword evidence="3" id="KW-1185">Reference proteome</keyword>
<accession>A0A4S4M1P8</accession>
<protein>
    <submittedName>
        <fullName evidence="2">Uncharacterized protein</fullName>
    </submittedName>
</protein>
<sequence length="338" mass="37443">MASPATSEAAPVVTPDDIELVQYLTTKTFIAGVPNGPMIIPSNIRDLAVKALLDQKLCRVVLFLNSNSKEDNPFLTTRVLGNIMKPSSNNVEVKAFTGGILVTSLDREAMLPHVQKTYHTEWPGHEDFLFFVVLDLNTNPSLPPREFTLEHATHILEASGDPIFWELSHFQSIHDLKLCPTYKYLLDARNSAFPPPTVEGGMLVFSTQLPKLNVQDTLKILLARTTTLETLNSELQHTVADQGAQIDELQRKVDFLSAPRDIRPLPSRGPQPSMRGHNRGPDNRSFSQPHIPPTSGLQEIKEGEFIQGSSGGGGRGRGAKRANNFQQRKPSKKQREDA</sequence>
<feature type="region of interest" description="Disordered" evidence="1">
    <location>
        <begin position="257"/>
        <end position="338"/>
    </location>
</feature>
<proteinExistence type="predicted"/>
<dbReference type="EMBL" id="SGPM01000563">
    <property type="protein sequence ID" value="THH18986.1"/>
    <property type="molecule type" value="Genomic_DNA"/>
</dbReference>
<dbReference type="AlphaFoldDB" id="A0A4S4M1P8"/>
<name>A0A4S4M1P8_9APHY</name>
<comment type="caution">
    <text evidence="2">The sequence shown here is derived from an EMBL/GenBank/DDBJ whole genome shotgun (WGS) entry which is preliminary data.</text>
</comment>
<dbReference type="Proteomes" id="UP000308730">
    <property type="component" value="Unassembled WGS sequence"/>
</dbReference>
<evidence type="ECO:0000313" key="2">
    <source>
        <dbReference type="EMBL" id="THH18986.1"/>
    </source>
</evidence>
<gene>
    <name evidence="2" type="ORF">EUX98_g8862</name>
</gene>